<evidence type="ECO:0000256" key="1">
    <source>
        <dbReference type="ARBA" id="ARBA00006315"/>
    </source>
</evidence>
<dbReference type="NCBIfam" id="TIGR04336">
    <property type="entry name" value="AmmeMemoSam_B"/>
    <property type="match status" value="1"/>
</dbReference>
<evidence type="ECO:0000313" key="3">
    <source>
        <dbReference type="EMBL" id="AFD01017.1"/>
    </source>
</evidence>
<dbReference type="PANTHER" id="PTHR11060:SF0">
    <property type="entry name" value="PROTEIN MEMO1"/>
    <property type="match status" value="1"/>
</dbReference>
<evidence type="ECO:0000256" key="2">
    <source>
        <dbReference type="HAMAP-Rule" id="MF_00055"/>
    </source>
</evidence>
<evidence type="ECO:0000313" key="4">
    <source>
        <dbReference type="Proteomes" id="UP000005233"/>
    </source>
</evidence>
<organism evidence="3 4">
    <name type="scientific">Methanocella conradii (strain DSM 24694 / JCM 17849 / CGMCC 1.5162 / HZ254)</name>
    <dbReference type="NCBI Taxonomy" id="1041930"/>
    <lineage>
        <taxon>Archaea</taxon>
        <taxon>Methanobacteriati</taxon>
        <taxon>Methanobacteriota</taxon>
        <taxon>Stenosarchaea group</taxon>
        <taxon>Methanomicrobia</taxon>
        <taxon>Methanocellales</taxon>
        <taxon>Methanocellaceae</taxon>
        <taxon>Methanocella</taxon>
    </lineage>
</organism>
<comment type="similarity">
    <text evidence="1 2">Belongs to the MEMO1 family.</text>
</comment>
<reference evidence="3 4" key="1">
    <citation type="journal article" date="2012" name="J. Bacteriol.">
        <title>Complete genome sequence of a thermophilic methanogen, Methanocella conradii HZ254, isolated from Chinese rice field soil.</title>
        <authorList>
            <person name="Lu Z."/>
            <person name="Lu Y."/>
        </authorList>
    </citation>
    <scope>NUCLEOTIDE SEQUENCE [LARGE SCALE GENOMIC DNA]</scope>
    <source>
        <strain evidence="4">DSM 24694 / JCM 17849 / CGMCC 1.5162 / HZ254</strain>
    </source>
</reference>
<keyword evidence="3" id="KW-0223">Dioxygenase</keyword>
<dbReference type="GeneID" id="11972448"/>
<dbReference type="CDD" id="cd07361">
    <property type="entry name" value="MEMO_like"/>
    <property type="match status" value="1"/>
</dbReference>
<dbReference type="OrthoDB" id="372162at2157"/>
<dbReference type="GO" id="GO:0051213">
    <property type="term" value="F:dioxygenase activity"/>
    <property type="evidence" value="ECO:0007669"/>
    <property type="project" value="UniProtKB-KW"/>
</dbReference>
<sequence>MRNPAVAGMFYPGSKEALRQQIASLAPRQPTPKIDAMGVVVPHAGYAYSGGVAARVYASIEGAQTFIILGPRHGWEGSAIAVSTEPWKTPLGVVDVAHDFIELLPPGIIDRDEIAHSREHSLEVQVPFLQYFFEGFRIVPIAIGLQDYETVSEVANELMMALEKYPKKAVIVASSDFSHYEPVEAAKRKDSRLIERIEKLDVVGFYDEIARLSATCCGYGPIAAMMLCCKRMGAKRAELLAYATSGDVTGDREVVGYAGLVVTG</sequence>
<dbReference type="Gene3D" id="3.40.830.10">
    <property type="entry name" value="LigB-like"/>
    <property type="match status" value="1"/>
</dbReference>
<dbReference type="HAMAP" id="MF_00055">
    <property type="entry name" value="MEMO1"/>
    <property type="match status" value="1"/>
</dbReference>
<dbReference type="Proteomes" id="UP000005233">
    <property type="component" value="Chromosome"/>
</dbReference>
<dbReference type="NCBIfam" id="NF001987">
    <property type="entry name" value="PRK00782.1"/>
    <property type="match status" value="1"/>
</dbReference>
<protein>
    <recommendedName>
        <fullName evidence="2">MEMO1 family protein Mtc_2282</fullName>
    </recommendedName>
</protein>
<name>H8IB07_METCZ</name>
<gene>
    <name evidence="3" type="ordered locus">Mtc_2282</name>
</gene>
<dbReference type="STRING" id="1041930.Mtc_2282"/>
<dbReference type="RefSeq" id="WP_014406848.1">
    <property type="nucleotide sequence ID" value="NC_017034.1"/>
</dbReference>
<dbReference type="eggNOG" id="arCOG01728">
    <property type="taxonomic scope" value="Archaea"/>
</dbReference>
<dbReference type="KEGG" id="mez:Mtc_2282"/>
<dbReference type="HOGENOM" id="CLU_038085_2_0_2"/>
<keyword evidence="3" id="KW-0560">Oxidoreductase</keyword>
<dbReference type="Pfam" id="PF01875">
    <property type="entry name" value="Memo"/>
    <property type="match status" value="1"/>
</dbReference>
<dbReference type="InterPro" id="IPR002737">
    <property type="entry name" value="MEMO1_fam"/>
</dbReference>
<dbReference type="AlphaFoldDB" id="H8IB07"/>
<keyword evidence="4" id="KW-1185">Reference proteome</keyword>
<accession>H8IB07</accession>
<proteinExistence type="inferred from homology"/>
<dbReference type="PANTHER" id="PTHR11060">
    <property type="entry name" value="PROTEIN MEMO1"/>
    <property type="match status" value="1"/>
</dbReference>
<dbReference type="EMBL" id="CP003243">
    <property type="protein sequence ID" value="AFD01017.1"/>
    <property type="molecule type" value="Genomic_DNA"/>
</dbReference>